<evidence type="ECO:0008006" key="3">
    <source>
        <dbReference type="Google" id="ProtNLM"/>
    </source>
</evidence>
<comment type="caution">
    <text evidence="1">The sequence shown here is derived from an EMBL/GenBank/DDBJ whole genome shotgun (WGS) entry which is preliminary data.</text>
</comment>
<organism evidence="1 2">
    <name type="scientific">Nitrosospira multiformis</name>
    <dbReference type="NCBI Taxonomy" id="1231"/>
    <lineage>
        <taxon>Bacteria</taxon>
        <taxon>Pseudomonadati</taxon>
        <taxon>Pseudomonadota</taxon>
        <taxon>Betaproteobacteria</taxon>
        <taxon>Nitrosomonadales</taxon>
        <taxon>Nitrosomonadaceae</taxon>
        <taxon>Nitrosospira</taxon>
    </lineage>
</organism>
<name>A0ABY0TKT8_9PROT</name>
<protein>
    <recommendedName>
        <fullName evidence="3">Lipoprotein</fullName>
    </recommendedName>
</protein>
<gene>
    <name evidence="1" type="ORF">SAMN05216402_2207</name>
</gene>
<reference evidence="1 2" key="1">
    <citation type="submission" date="2016-10" db="EMBL/GenBank/DDBJ databases">
        <authorList>
            <person name="Varghese N."/>
            <person name="Submissions S."/>
        </authorList>
    </citation>
    <scope>NUCLEOTIDE SEQUENCE [LARGE SCALE GENOMIC DNA]</scope>
    <source>
        <strain evidence="1 2">Nl1</strain>
    </source>
</reference>
<proteinExistence type="predicted"/>
<evidence type="ECO:0000313" key="2">
    <source>
        <dbReference type="Proteomes" id="UP000183471"/>
    </source>
</evidence>
<keyword evidence="2" id="KW-1185">Reference proteome</keyword>
<accession>A0ABY0TKT8</accession>
<dbReference type="Proteomes" id="UP000183471">
    <property type="component" value="Unassembled WGS sequence"/>
</dbReference>
<dbReference type="EMBL" id="FNKY01000001">
    <property type="protein sequence ID" value="SDQ76753.1"/>
    <property type="molecule type" value="Genomic_DNA"/>
</dbReference>
<evidence type="ECO:0000313" key="1">
    <source>
        <dbReference type="EMBL" id="SDQ76753.1"/>
    </source>
</evidence>
<sequence length="189" mass="21033">MIGRFILSLATSCIAGIYKKFGNLLEETIYRDYVYGKIYGGSGPVIEPLFSRTLKPSALARKQSGVAQAASKPGIFTLFIKIPGNPPAQHTYRPDCDPIQKMRHTAQSSKPRVRSFMLPAAALIIFALSSCSMHQLYTVGQAWQRNDCNKLIDMYEHQRCADRSDTSYETYQRQAGEIGSGKGALGLWF</sequence>